<name>A0A379B1R0_9PAST</name>
<evidence type="ECO:0000259" key="1">
    <source>
        <dbReference type="Pfam" id="PF13550"/>
    </source>
</evidence>
<evidence type="ECO:0000313" key="3">
    <source>
        <dbReference type="Proteomes" id="UP000254280"/>
    </source>
</evidence>
<protein>
    <recommendedName>
        <fullName evidence="1">Tip attachment protein J domain-containing protein</fullName>
    </recommendedName>
</protein>
<gene>
    <name evidence="2" type="ORF">NCTC10699_00002</name>
</gene>
<accession>A0A379B1R0</accession>
<keyword evidence="3" id="KW-1185">Reference proteome</keyword>
<evidence type="ECO:0000313" key="2">
    <source>
        <dbReference type="EMBL" id="SUB28724.1"/>
    </source>
</evidence>
<organism evidence="2 3">
    <name type="scientific">[Pasteurella] mairii</name>
    <dbReference type="NCBI Taxonomy" id="757"/>
    <lineage>
        <taxon>Bacteria</taxon>
        <taxon>Pseudomonadati</taxon>
        <taxon>Pseudomonadota</taxon>
        <taxon>Gammaproteobacteria</taxon>
        <taxon>Pasteurellales</taxon>
        <taxon>Pasteurellaceae</taxon>
    </lineage>
</organism>
<reference evidence="2 3" key="1">
    <citation type="submission" date="2018-06" db="EMBL/GenBank/DDBJ databases">
        <authorList>
            <consortium name="Pathogen Informatics"/>
            <person name="Doyle S."/>
        </authorList>
    </citation>
    <scope>NUCLEOTIDE SEQUENCE [LARGE SCALE GENOMIC DNA]</scope>
    <source>
        <strain evidence="2 3">NCTC10699</strain>
    </source>
</reference>
<dbReference type="PANTHER" id="PTHR36251">
    <property type="entry name" value="FELS-1 PROPHAGE HOST SPECIFICITY PROTEIN-RELATED"/>
    <property type="match status" value="1"/>
</dbReference>
<proteinExistence type="predicted"/>
<feature type="domain" description="Tip attachment protein J" evidence="1">
    <location>
        <begin position="71"/>
        <end position="143"/>
    </location>
</feature>
<sequence length="151" mass="17422">MDGTFKIAWSDNPAWVLLDILTNKRYGLGQRLGEIHMDKWALYNVAQYCDQLVPDGFGKKEPRFTCNAWLTEQKSAYELINDICSIFRAIPVWTGTELTVIQDRPADPVWIYTNANVVNGEFTRQYSALKSRHNAVHVEYLDKSDFLSEEN</sequence>
<dbReference type="InterPro" id="IPR032876">
    <property type="entry name" value="J_dom"/>
</dbReference>
<dbReference type="AlphaFoldDB" id="A0A379B1R0"/>
<dbReference type="PANTHER" id="PTHR36251:SF2">
    <property type="entry name" value="GIFSY-2 PROPHAGE HOST SPECIFICITY PROTEIN J, PHAGE LAMBDA"/>
    <property type="match status" value="1"/>
</dbReference>
<dbReference type="Pfam" id="PF13550">
    <property type="entry name" value="Phage-tail_3"/>
    <property type="match status" value="1"/>
</dbReference>
<dbReference type="EMBL" id="UGSS01000001">
    <property type="protein sequence ID" value="SUB28724.1"/>
    <property type="molecule type" value="Genomic_DNA"/>
</dbReference>
<dbReference type="InterPro" id="IPR053171">
    <property type="entry name" value="Viral_Tip_Attach_Protein"/>
</dbReference>
<dbReference type="Proteomes" id="UP000254280">
    <property type="component" value="Unassembled WGS sequence"/>
</dbReference>